<comment type="caution">
    <text evidence="7">The sequence shown here is derived from an EMBL/GenBank/DDBJ whole genome shotgun (WGS) entry which is preliminary data.</text>
</comment>
<protein>
    <submittedName>
        <fullName evidence="7">NADH dehydrogenase</fullName>
    </submittedName>
</protein>
<evidence type="ECO:0000256" key="3">
    <source>
        <dbReference type="ARBA" id="ARBA00022630"/>
    </source>
</evidence>
<dbReference type="OrthoDB" id="9781621at2"/>
<dbReference type="Gene3D" id="3.50.50.100">
    <property type="match status" value="1"/>
</dbReference>
<dbReference type="PRINTS" id="PR00411">
    <property type="entry name" value="PNDRDTASEI"/>
</dbReference>
<dbReference type="Pfam" id="PF07992">
    <property type="entry name" value="Pyr_redox_2"/>
    <property type="match status" value="1"/>
</dbReference>
<dbReference type="GO" id="GO:0019646">
    <property type="term" value="P:aerobic electron transport chain"/>
    <property type="evidence" value="ECO:0007669"/>
    <property type="project" value="TreeGrafter"/>
</dbReference>
<dbReference type="InterPro" id="IPR023753">
    <property type="entry name" value="FAD/NAD-binding_dom"/>
</dbReference>
<proteinExistence type="inferred from homology"/>
<keyword evidence="5" id="KW-0560">Oxidoreductase</keyword>
<evidence type="ECO:0000256" key="2">
    <source>
        <dbReference type="ARBA" id="ARBA00005272"/>
    </source>
</evidence>
<dbReference type="RefSeq" id="WP_123658898.1">
    <property type="nucleotide sequence ID" value="NZ_AYKG01000042.1"/>
</dbReference>
<keyword evidence="8" id="KW-1185">Reference proteome</keyword>
<dbReference type="EMBL" id="AYKG01000042">
    <property type="protein sequence ID" value="ROO25898.1"/>
    <property type="molecule type" value="Genomic_DNA"/>
</dbReference>
<comment type="cofactor">
    <cofactor evidence="1">
        <name>FAD</name>
        <dbReference type="ChEBI" id="CHEBI:57692"/>
    </cofactor>
</comment>
<dbReference type="InParanoid" id="A0A423PJX0"/>
<evidence type="ECO:0000256" key="5">
    <source>
        <dbReference type="ARBA" id="ARBA00023002"/>
    </source>
</evidence>
<dbReference type="GO" id="GO:0003955">
    <property type="term" value="F:NAD(P)H dehydrogenase (quinone) activity"/>
    <property type="evidence" value="ECO:0007669"/>
    <property type="project" value="TreeGrafter"/>
</dbReference>
<evidence type="ECO:0000259" key="6">
    <source>
        <dbReference type="Pfam" id="PF07992"/>
    </source>
</evidence>
<dbReference type="PANTHER" id="PTHR42913:SF3">
    <property type="entry name" value="64 KDA MITOCHONDRIAL NADH DEHYDROGENASE (EUROFUNG)"/>
    <property type="match status" value="1"/>
</dbReference>
<comment type="similarity">
    <text evidence="2">Belongs to the NADH dehydrogenase family.</text>
</comment>
<gene>
    <name evidence="7" type="ORF">SAJA_12105</name>
</gene>
<dbReference type="FunCoup" id="A0A423PJX0">
    <property type="interactions" value="351"/>
</dbReference>
<keyword evidence="3" id="KW-0285">Flavoprotein</keyword>
<reference evidence="7 8" key="1">
    <citation type="submission" date="2013-10" db="EMBL/GenBank/DDBJ databases">
        <title>Salinisphaera japonica YTM-1 Genome Sequencing.</title>
        <authorList>
            <person name="Lai Q."/>
            <person name="Li C."/>
            <person name="Shao Z."/>
        </authorList>
    </citation>
    <scope>NUCLEOTIDE SEQUENCE [LARGE SCALE GENOMIC DNA]</scope>
    <source>
        <strain evidence="7 8">YTM-1</strain>
    </source>
</reference>
<sequence length="437" mass="47113">MTDKPRIVVVGGGAGGLELVTKLGRKLGRRRGRDGEAEVVLVDAKPTHIWKPLLHEVATGALDQSLDEVSYPAHARSHGYRYQLGAMTGLDRDSRQISLAPIHDDNGEQILAERTLGYDYLVLALGSVSNDFGTPGVAEHCYFLDSTAQAESFRRALLNTFLRHSENGPADAAKLSIAIVGGGATGVELSAELLSATEMFANYGYSKIDRSQLDIHLIEAAPRVLPALPERIGASVAAELDRLGVSIHCDTKITEADAQGFTTHDGTRIDADLTVWAAGVRGADTLSQLGLTTRPNHQVRVNDTLVSIDDARIFAIGDCAACPMGENKWVPPRAQSAHQMASTVYKNLRATMAGKPLKAFKYRDFGSLISLAHFDAVGNLMGGGAGRGLLVEGRLAKLFYVSLYRMHQRAIHGLIKTTLKAVVDGINNVLRPRLKLH</sequence>
<evidence type="ECO:0000313" key="7">
    <source>
        <dbReference type="EMBL" id="ROO25898.1"/>
    </source>
</evidence>
<dbReference type="SUPFAM" id="SSF51905">
    <property type="entry name" value="FAD/NAD(P)-binding domain"/>
    <property type="match status" value="2"/>
</dbReference>
<feature type="domain" description="FAD/NAD(P)-binding" evidence="6">
    <location>
        <begin position="6"/>
        <end position="341"/>
    </location>
</feature>
<dbReference type="InterPro" id="IPR051169">
    <property type="entry name" value="NADH-Q_oxidoreductase"/>
</dbReference>
<dbReference type="PRINTS" id="PR00368">
    <property type="entry name" value="FADPNR"/>
</dbReference>
<dbReference type="InterPro" id="IPR036188">
    <property type="entry name" value="FAD/NAD-bd_sf"/>
</dbReference>
<accession>A0A423PJX0</accession>
<dbReference type="AlphaFoldDB" id="A0A423PJX0"/>
<dbReference type="PANTHER" id="PTHR42913">
    <property type="entry name" value="APOPTOSIS-INDUCING FACTOR 1"/>
    <property type="match status" value="1"/>
</dbReference>
<evidence type="ECO:0000256" key="1">
    <source>
        <dbReference type="ARBA" id="ARBA00001974"/>
    </source>
</evidence>
<name>A0A423PJX0_9GAMM</name>
<dbReference type="Proteomes" id="UP000285310">
    <property type="component" value="Unassembled WGS sequence"/>
</dbReference>
<keyword evidence="4" id="KW-0274">FAD</keyword>
<evidence type="ECO:0000256" key="4">
    <source>
        <dbReference type="ARBA" id="ARBA00022827"/>
    </source>
</evidence>
<organism evidence="7 8">
    <name type="scientific">Salinisphaera japonica YTM-1</name>
    <dbReference type="NCBI Taxonomy" id="1209778"/>
    <lineage>
        <taxon>Bacteria</taxon>
        <taxon>Pseudomonadati</taxon>
        <taxon>Pseudomonadota</taxon>
        <taxon>Gammaproteobacteria</taxon>
        <taxon>Salinisphaerales</taxon>
        <taxon>Salinisphaeraceae</taxon>
        <taxon>Salinisphaera</taxon>
    </lineage>
</organism>
<evidence type="ECO:0000313" key="8">
    <source>
        <dbReference type="Proteomes" id="UP000285310"/>
    </source>
</evidence>